<gene>
    <name evidence="2" type="ORF">STARVERO_02203</name>
</gene>
<dbReference type="InterPro" id="IPR038646">
    <property type="entry name" value="Atu4866-like_sf"/>
</dbReference>
<dbReference type="EMBL" id="CACSAS010000001">
    <property type="protein sequence ID" value="CAA0097860.1"/>
    <property type="molecule type" value="Genomic_DNA"/>
</dbReference>
<dbReference type="AlphaFoldDB" id="A0A5S9P3D2"/>
<dbReference type="Gene3D" id="2.40.128.290">
    <property type="entry name" value="Uncharacterised protein Atu4866, PF11512"/>
    <property type="match status" value="1"/>
</dbReference>
<accession>A0A5S9P3D2</accession>
<sequence length="150" mass="16461">MSVHAPPHAVAAATTTGKRRPCAAPMAKARHGPARRLPMLLIALATGTLLPPIDRSGAQMITHSSSPSRPAQSHPYVGMWVTLDGHVRHELLPNGRYDEARGSRQSAYQGRYEVRGNHVDYWDDTGFTADGTFVDADTLHHGGMVFRRER</sequence>
<dbReference type="InterPro" id="IPR020955">
    <property type="entry name" value="Uncharacterised_Atu4866"/>
</dbReference>
<evidence type="ECO:0000313" key="3">
    <source>
        <dbReference type="Proteomes" id="UP000433050"/>
    </source>
</evidence>
<evidence type="ECO:0008006" key="4">
    <source>
        <dbReference type="Google" id="ProtNLM"/>
    </source>
</evidence>
<evidence type="ECO:0000313" key="2">
    <source>
        <dbReference type="EMBL" id="CAA0097860.1"/>
    </source>
</evidence>
<feature type="compositionally biased region" description="Low complexity" evidence="1">
    <location>
        <begin position="1"/>
        <end position="16"/>
    </location>
</feature>
<name>A0A5S9P3D2_9HYPH</name>
<proteinExistence type="predicted"/>
<reference evidence="2 3" key="1">
    <citation type="submission" date="2019-12" db="EMBL/GenBank/DDBJ databases">
        <authorList>
            <person name="Reyes-Prieto M."/>
        </authorList>
    </citation>
    <scope>NUCLEOTIDE SEQUENCE [LARGE SCALE GENOMIC DNA]</scope>
    <source>
        <strain evidence="2">HF14-78462</strain>
    </source>
</reference>
<dbReference type="Pfam" id="PF11512">
    <property type="entry name" value="Atu4866"/>
    <property type="match status" value="1"/>
</dbReference>
<evidence type="ECO:0000256" key="1">
    <source>
        <dbReference type="SAM" id="MobiDB-lite"/>
    </source>
</evidence>
<feature type="region of interest" description="Disordered" evidence="1">
    <location>
        <begin position="1"/>
        <end position="30"/>
    </location>
</feature>
<dbReference type="Proteomes" id="UP000433050">
    <property type="component" value="Unassembled WGS sequence"/>
</dbReference>
<protein>
    <recommendedName>
        <fullName evidence="4">Agrobacterium tumefaciens protein Atu4866</fullName>
    </recommendedName>
</protein>
<keyword evidence="3" id="KW-1185">Reference proteome</keyword>
<organism evidence="2 3">
    <name type="scientific">Starkeya nomas</name>
    <dbReference type="NCBI Taxonomy" id="2666134"/>
    <lineage>
        <taxon>Bacteria</taxon>
        <taxon>Pseudomonadati</taxon>
        <taxon>Pseudomonadota</taxon>
        <taxon>Alphaproteobacteria</taxon>
        <taxon>Hyphomicrobiales</taxon>
        <taxon>Xanthobacteraceae</taxon>
        <taxon>Starkeya</taxon>
    </lineage>
</organism>